<protein>
    <submittedName>
        <fullName evidence="5">DNRLRE domain-containing protein</fullName>
    </submittedName>
</protein>
<dbReference type="PANTHER" id="PTHR46943">
    <property type="entry name" value="PENTRAXIN-RELATED PROTEIN PTX3"/>
    <property type="match status" value="1"/>
</dbReference>
<dbReference type="RefSeq" id="WP_132405090.1">
    <property type="nucleotide sequence ID" value="NZ_SMKA01000029.1"/>
</dbReference>
<dbReference type="GO" id="GO:0006955">
    <property type="term" value="P:immune response"/>
    <property type="evidence" value="ECO:0007669"/>
    <property type="project" value="InterPro"/>
</dbReference>
<dbReference type="SMART" id="SM00560">
    <property type="entry name" value="LamGL"/>
    <property type="match status" value="1"/>
</dbReference>
<evidence type="ECO:0000256" key="1">
    <source>
        <dbReference type="ARBA" id="ARBA00022729"/>
    </source>
</evidence>
<organism evidence="5 6">
    <name type="scientific">Kribbella albertanoniae</name>
    <dbReference type="NCBI Taxonomy" id="1266829"/>
    <lineage>
        <taxon>Bacteria</taxon>
        <taxon>Bacillati</taxon>
        <taxon>Actinomycetota</taxon>
        <taxon>Actinomycetes</taxon>
        <taxon>Propionibacteriales</taxon>
        <taxon>Kribbellaceae</taxon>
        <taxon>Kribbella</taxon>
    </lineage>
</organism>
<dbReference type="InterPro" id="IPR006558">
    <property type="entry name" value="LamG-like"/>
</dbReference>
<feature type="chain" id="PRO_5020707620" evidence="3">
    <location>
        <begin position="37"/>
        <end position="1150"/>
    </location>
</feature>
<keyword evidence="1 3" id="KW-0732">Signal</keyword>
<dbReference type="Proteomes" id="UP000295075">
    <property type="component" value="Unassembled WGS sequence"/>
</dbReference>
<keyword evidence="6" id="KW-1185">Reference proteome</keyword>
<gene>
    <name evidence="5" type="ORF">E1261_09985</name>
</gene>
<name>A0A4R4Q9W3_9ACTN</name>
<comment type="caution">
    <text evidence="5">The sequence shown here is derived from an EMBL/GenBank/DDBJ whole genome shotgun (WGS) entry which is preliminary data.</text>
</comment>
<dbReference type="OrthoDB" id="324838at2"/>
<evidence type="ECO:0000259" key="4">
    <source>
        <dbReference type="SMART" id="SM00560"/>
    </source>
</evidence>
<dbReference type="EMBL" id="SMKA01000029">
    <property type="protein sequence ID" value="TDC31822.1"/>
    <property type="molecule type" value="Genomic_DNA"/>
</dbReference>
<evidence type="ECO:0000313" key="5">
    <source>
        <dbReference type="EMBL" id="TDC31822.1"/>
    </source>
</evidence>
<dbReference type="PANTHER" id="PTHR46943:SF1">
    <property type="entry name" value="PENTRAXIN-RELATED PROTEIN PTX3"/>
    <property type="match status" value="1"/>
</dbReference>
<feature type="signal peptide" evidence="3">
    <location>
        <begin position="1"/>
        <end position="36"/>
    </location>
</feature>
<keyword evidence="2" id="KW-1015">Disulfide bond</keyword>
<dbReference type="NCBIfam" id="NF033679">
    <property type="entry name" value="DNRLRE_dom"/>
    <property type="match status" value="1"/>
</dbReference>
<dbReference type="Gene3D" id="2.60.120.200">
    <property type="match status" value="2"/>
</dbReference>
<dbReference type="AlphaFoldDB" id="A0A4R4Q9W3"/>
<evidence type="ECO:0000256" key="2">
    <source>
        <dbReference type="ARBA" id="ARBA00023157"/>
    </source>
</evidence>
<accession>A0A4R4Q9W3</accession>
<sequence length="1150" mass="122117">MSFNGWVLRAFARPIGVLSAATMVASGLVGTSPAVAAKPPVAPKSAKTEAEASRLAAQFNTSVEVEDKLTEYTRTVATPQGTLQAEISNQPVRMRRGTGWVDLDSTLETRADGLVAPKASGSDVAFSNGGAGPLARYKHDGATFELNSPWALPKPTLSGSKATYAGVLPGVDLVVNATSDTFSYNLVVQTREAALNPALKALTFPVTTQNLELRTTQPGRPSYVDRSGRQVLSVGEALMWDAGGTKSNAKPSAAMAVGEGPSGQAKRALMQFDGTAAGLTVKPDQRMLAAADTVFPVVIDPTMELTKDRVGWTAAWELYPSTSFWKTEHSLGVGYEGWEQSKIVRSYYQFNTSYYTNKKIIKASMTAYETHSASCTKKGVILSRVKPISPRTTWNNQPAVEADVASVVDAKGWSSACPAGFLEFEVTASMQATSNANLTSTSFRLRASDETDMIAWKQFDARSQLHVEYVAYPLPGENLGAATPTDFPEPCAPSTNPTIVASLKPEVYAAGKVGVGDSTARVFVRFLIRDSSGTNFGLDSGLASPGVRQVRAPGFNLVEGRLYTYNAQTVYPTPAGELLSEWSQPCFFKIDTTPPPPPTIKAEYNGQVVTNCLTSPDPNVCPLVVPFGEKVKYTISSSSPDVTAISYGFNGKMTRVNSNSVTVFLVTPNPTIMLLGAQSHDAADHPSKTAYHKLGVGAQPPPAAAWSFDDGSGGIAPDSTGNNHPLTVTDAQFDSRGRVKGSLLSNGVNSRATTPATFVDTSKNFSISAWARLTGTTDSGVVTITGQVAHGGQLRYNATTNRWTFIQTISDTPAQPQARVESLTPPVKNAWTHLLGVYDATAKTMTLYVNGRFQKSVTFTHTPWKATGKVEVASVRSDPNMGPGIFPGSVDEVKIYQRIVQPAEAEQLASPRIDQSGNDLPIAGLTANYPFETTAGGTTPDTVYGSNLNVAGFAGTDQSAAITEDDERGKVLTGTGQSAESVSIGRPLVDASGGFTVLVWVKLADPSKNQVIVRQAGTTKDSWRLEYRRLATDDKAEWAFVRSSADSTSGVSTSAIQSTTTMAASEEWTALAAQYDAATDQIFLKLADRSANGSSNPFASPFTTGTTVVGKPPADATYVPFTGSLDDLRVYAGVVPDHDLCTEAGKVSCS</sequence>
<dbReference type="InterPro" id="IPR013320">
    <property type="entry name" value="ConA-like_dom_sf"/>
</dbReference>
<proteinExistence type="predicted"/>
<reference evidence="5 6" key="1">
    <citation type="submission" date="2019-03" db="EMBL/GenBank/DDBJ databases">
        <title>Draft genome sequences of novel Actinobacteria.</title>
        <authorList>
            <person name="Sahin N."/>
            <person name="Ay H."/>
            <person name="Saygin H."/>
        </authorList>
    </citation>
    <scope>NUCLEOTIDE SEQUENCE [LARGE SCALE GENOMIC DNA]</scope>
    <source>
        <strain evidence="5 6">JCM 30547</strain>
    </source>
</reference>
<dbReference type="SUPFAM" id="SSF49899">
    <property type="entry name" value="Concanavalin A-like lectins/glucanases"/>
    <property type="match status" value="2"/>
</dbReference>
<evidence type="ECO:0000313" key="6">
    <source>
        <dbReference type="Proteomes" id="UP000295075"/>
    </source>
</evidence>
<feature type="domain" description="LamG-like jellyroll fold" evidence="4">
    <location>
        <begin position="763"/>
        <end position="903"/>
    </location>
</feature>
<evidence type="ECO:0000256" key="3">
    <source>
        <dbReference type="SAM" id="SignalP"/>
    </source>
</evidence>
<dbReference type="InterPro" id="IPR042837">
    <property type="entry name" value="PTX3"/>
</dbReference>
<dbReference type="Pfam" id="PF13385">
    <property type="entry name" value="Laminin_G_3"/>
    <property type="match status" value="2"/>
</dbReference>